<proteinExistence type="predicted"/>
<protein>
    <submittedName>
        <fullName evidence="1">Uncharacterized protein</fullName>
    </submittedName>
</protein>
<name>A0AAD1XAY3_EUPCR</name>
<evidence type="ECO:0000313" key="1">
    <source>
        <dbReference type="EMBL" id="CAI2369654.1"/>
    </source>
</evidence>
<comment type="caution">
    <text evidence="1">The sequence shown here is derived from an EMBL/GenBank/DDBJ whole genome shotgun (WGS) entry which is preliminary data.</text>
</comment>
<accession>A0AAD1XAY3</accession>
<sequence>MDYIETKFKRQANNQNKTPLWMKEYRKSMIENIDDFKTSASKRIKIQRNLPNSEKLKTLYTQGTKKFNTCNNSPKSHGLSRKNSAVKRQTFCNSRNSYDDRQTFKKNALKDLKNSKGLYCINFIKKQRMRLNRNTIKMEHSFDNYLDSYIKPIVFKRKEIKKNVTSKFAKTILPKKPSKPKTNSRQRRAVSRISAFSRRNEDISRINVRLSDLSVCSYVHHPKYNIKQVWK</sequence>
<reference evidence="1" key="1">
    <citation type="submission" date="2023-07" db="EMBL/GenBank/DDBJ databases">
        <authorList>
            <consortium name="AG Swart"/>
            <person name="Singh M."/>
            <person name="Singh A."/>
            <person name="Seah K."/>
            <person name="Emmerich C."/>
        </authorList>
    </citation>
    <scope>NUCLEOTIDE SEQUENCE</scope>
    <source>
        <strain evidence="1">DP1</strain>
    </source>
</reference>
<dbReference type="EMBL" id="CAMPGE010010807">
    <property type="protein sequence ID" value="CAI2369654.1"/>
    <property type="molecule type" value="Genomic_DNA"/>
</dbReference>
<keyword evidence="2" id="KW-1185">Reference proteome</keyword>
<dbReference type="Proteomes" id="UP001295684">
    <property type="component" value="Unassembled WGS sequence"/>
</dbReference>
<evidence type="ECO:0000313" key="2">
    <source>
        <dbReference type="Proteomes" id="UP001295684"/>
    </source>
</evidence>
<dbReference type="AlphaFoldDB" id="A0AAD1XAY3"/>
<gene>
    <name evidence="1" type="ORF">ECRASSUSDP1_LOCUS10957</name>
</gene>
<organism evidence="1 2">
    <name type="scientific">Euplotes crassus</name>
    <dbReference type="NCBI Taxonomy" id="5936"/>
    <lineage>
        <taxon>Eukaryota</taxon>
        <taxon>Sar</taxon>
        <taxon>Alveolata</taxon>
        <taxon>Ciliophora</taxon>
        <taxon>Intramacronucleata</taxon>
        <taxon>Spirotrichea</taxon>
        <taxon>Hypotrichia</taxon>
        <taxon>Euplotida</taxon>
        <taxon>Euplotidae</taxon>
        <taxon>Moneuplotes</taxon>
    </lineage>
</organism>